<evidence type="ECO:0000313" key="2">
    <source>
        <dbReference type="EMBL" id="KAJ3032788.1"/>
    </source>
</evidence>
<evidence type="ECO:0000256" key="1">
    <source>
        <dbReference type="SAM" id="MobiDB-lite"/>
    </source>
</evidence>
<evidence type="ECO:0000313" key="3">
    <source>
        <dbReference type="Proteomes" id="UP001212841"/>
    </source>
</evidence>
<feature type="compositionally biased region" description="Basic residues" evidence="1">
    <location>
        <begin position="163"/>
        <end position="177"/>
    </location>
</feature>
<keyword evidence="3" id="KW-1185">Reference proteome</keyword>
<protein>
    <submittedName>
        <fullName evidence="2">Uncharacterized protein</fullName>
    </submittedName>
</protein>
<dbReference type="Proteomes" id="UP001212841">
    <property type="component" value="Unassembled WGS sequence"/>
</dbReference>
<reference evidence="2" key="1">
    <citation type="submission" date="2020-05" db="EMBL/GenBank/DDBJ databases">
        <title>Phylogenomic resolution of chytrid fungi.</title>
        <authorList>
            <person name="Stajich J.E."/>
            <person name="Amses K."/>
            <person name="Simmons R."/>
            <person name="Seto K."/>
            <person name="Myers J."/>
            <person name="Bonds A."/>
            <person name="Quandt C.A."/>
            <person name="Barry K."/>
            <person name="Liu P."/>
            <person name="Grigoriev I."/>
            <person name="Longcore J.E."/>
            <person name="James T.Y."/>
        </authorList>
    </citation>
    <scope>NUCLEOTIDE SEQUENCE</scope>
    <source>
        <strain evidence="2">JEL0318</strain>
    </source>
</reference>
<gene>
    <name evidence="2" type="ORF">HK097_005074</name>
</gene>
<name>A0AAD5WX09_9FUNG</name>
<feature type="compositionally biased region" description="Acidic residues" evidence="1">
    <location>
        <begin position="186"/>
        <end position="196"/>
    </location>
</feature>
<comment type="caution">
    <text evidence="2">The sequence shown here is derived from an EMBL/GenBank/DDBJ whole genome shotgun (WGS) entry which is preliminary data.</text>
</comment>
<proteinExistence type="predicted"/>
<accession>A0AAD5WX09</accession>
<feature type="non-terminal residue" evidence="2">
    <location>
        <position position="1"/>
    </location>
</feature>
<sequence length="205" mass="22962">RLEQKIDTISTNTSAIKTNTDLIPDIREATLATERIVSEIMVEGMDANYALEFIEEVTFKTKNPDCYVLVISELGKGFAFWMQCRYPAEYAGHKECFEGVTFRSHARILVEMLDGLQRAGVINNYKRNWLGSQKVVVGVDIEPGWRKYCPKFQRKEKIPPQKGKAKVKGKGKGKGKVVKSNATVDLADDEDEDEVEVPIGSGSKS</sequence>
<dbReference type="EMBL" id="JADGJD010002397">
    <property type="protein sequence ID" value="KAJ3032788.1"/>
    <property type="molecule type" value="Genomic_DNA"/>
</dbReference>
<organism evidence="2 3">
    <name type="scientific">Rhizophlyctis rosea</name>
    <dbReference type="NCBI Taxonomy" id="64517"/>
    <lineage>
        <taxon>Eukaryota</taxon>
        <taxon>Fungi</taxon>
        <taxon>Fungi incertae sedis</taxon>
        <taxon>Chytridiomycota</taxon>
        <taxon>Chytridiomycota incertae sedis</taxon>
        <taxon>Chytridiomycetes</taxon>
        <taxon>Rhizophlyctidales</taxon>
        <taxon>Rhizophlyctidaceae</taxon>
        <taxon>Rhizophlyctis</taxon>
    </lineage>
</organism>
<dbReference type="AlphaFoldDB" id="A0AAD5WX09"/>
<feature type="region of interest" description="Disordered" evidence="1">
    <location>
        <begin position="156"/>
        <end position="205"/>
    </location>
</feature>